<proteinExistence type="predicted"/>
<dbReference type="Proteomes" id="UP000003179">
    <property type="component" value="Unassembled WGS sequence"/>
</dbReference>
<name>A0ABN0C748_9ACTN</name>
<accession>A0ABN0C748</accession>
<keyword evidence="2" id="KW-1185">Reference proteome</keyword>
<comment type="caution">
    <text evidence="1">The sequence shown here is derived from an EMBL/GenBank/DDBJ whole genome shotgun (WGS) entry which is preliminary data.</text>
</comment>
<sequence>MEGVHHRDRLGSPSFYTRRIVHCDNLDRVAPWGGTFREPRCECVFRAAVNHVE</sequence>
<dbReference type="EMBL" id="ADZU01000012">
    <property type="protein sequence ID" value="EFS93145.1"/>
    <property type="molecule type" value="Genomic_DNA"/>
</dbReference>
<evidence type="ECO:0000313" key="1">
    <source>
        <dbReference type="EMBL" id="EFS93145.1"/>
    </source>
</evidence>
<organism evidence="1 2">
    <name type="scientific">Cutibacterium modestum HL044PA1</name>
    <dbReference type="NCBI Taxonomy" id="765109"/>
    <lineage>
        <taxon>Bacteria</taxon>
        <taxon>Bacillati</taxon>
        <taxon>Actinomycetota</taxon>
        <taxon>Actinomycetes</taxon>
        <taxon>Propionibacteriales</taxon>
        <taxon>Propionibacteriaceae</taxon>
        <taxon>Cutibacterium</taxon>
        <taxon>Cutibacterium modestum</taxon>
    </lineage>
</organism>
<reference evidence="1" key="1">
    <citation type="submission" date="2010-08" db="EMBL/GenBank/DDBJ databases">
        <authorList>
            <person name="Weinstock G."/>
            <person name="Sodergren E."/>
            <person name="Clifton S."/>
            <person name="Fulton L."/>
            <person name="Fulton B."/>
            <person name="Courtney L."/>
            <person name="Fronick C."/>
            <person name="Harrison M."/>
            <person name="Strong C."/>
            <person name="Farmer C."/>
            <person name="Delahaunty K."/>
            <person name="Markovic C."/>
            <person name="Hall O."/>
            <person name="Minx P."/>
            <person name="Tomlinson C."/>
            <person name="Mitreva M."/>
            <person name="Hou S."/>
            <person name="Chen J."/>
            <person name="Wollam A."/>
            <person name="Pepin K.H."/>
            <person name="Johnson M."/>
            <person name="Bhonagiri V."/>
            <person name="Zhang X."/>
            <person name="Suruliraj S."/>
            <person name="Warren W."/>
            <person name="Chinwalla A."/>
            <person name="Mardis E.R."/>
            <person name="Wilson R.K."/>
        </authorList>
    </citation>
    <scope>NUCLEOTIDE SEQUENCE [LARGE SCALE GENOMIC DNA]</scope>
    <source>
        <strain evidence="1">HL044PA1</strain>
    </source>
</reference>
<evidence type="ECO:0000313" key="2">
    <source>
        <dbReference type="Proteomes" id="UP000003179"/>
    </source>
</evidence>
<gene>
    <name evidence="1" type="ORF">HMPREF9607_00621</name>
</gene>
<protein>
    <submittedName>
        <fullName evidence="1">Uncharacterized protein</fullName>
    </submittedName>
</protein>